<protein>
    <submittedName>
        <fullName evidence="3">Uncharacterized protein</fullName>
    </submittedName>
</protein>
<evidence type="ECO:0000313" key="3">
    <source>
        <dbReference type="EMBL" id="TMR01084.1"/>
    </source>
</evidence>
<evidence type="ECO:0000256" key="1">
    <source>
        <dbReference type="SAM" id="Phobius"/>
    </source>
</evidence>
<keyword evidence="1" id="KW-1133">Transmembrane helix</keyword>
<proteinExistence type="predicted"/>
<organism evidence="3 4">
    <name type="scientific">Nonomuraea turkmeniaca</name>
    <dbReference type="NCBI Taxonomy" id="103838"/>
    <lineage>
        <taxon>Bacteria</taxon>
        <taxon>Bacillati</taxon>
        <taxon>Actinomycetota</taxon>
        <taxon>Actinomycetes</taxon>
        <taxon>Streptosporangiales</taxon>
        <taxon>Streptosporangiaceae</taxon>
        <taxon>Nonomuraea</taxon>
    </lineage>
</organism>
<keyword evidence="4" id="KW-1185">Reference proteome</keyword>
<name>A0A5S4EUD5_9ACTN</name>
<feature type="transmembrane region" description="Helical" evidence="1">
    <location>
        <begin position="162"/>
        <end position="182"/>
    </location>
</feature>
<dbReference type="OrthoDB" id="4717855at2"/>
<keyword evidence="2" id="KW-0732">Signal</keyword>
<keyword evidence="1" id="KW-0472">Membrane</keyword>
<sequence length="198" mass="21015">MRRALVALVAVVAALLLAAAPATAGSGAAPPLPGEIVHTETVRMSDQSTITVSFTRWPIRAMQSLDFAFEPTGGIDGRTGLVTTVTPTGDRRGLKGIVLQRRGDSIVLPRHPRARQVWGLDVVSLQEEGTWRFEFAVEGPGGTATGVLPVPVIGQPGPPLPLSWTIALAPWAPVAVLLGVGWRRTRQIRKSARPAWSG</sequence>
<reference evidence="3 4" key="1">
    <citation type="submission" date="2019-05" db="EMBL/GenBank/DDBJ databases">
        <title>Draft genome sequence of Nonomuraea turkmeniaca DSM 43926.</title>
        <authorList>
            <person name="Saricaoglu S."/>
            <person name="Isik K."/>
        </authorList>
    </citation>
    <scope>NUCLEOTIDE SEQUENCE [LARGE SCALE GENOMIC DNA]</scope>
    <source>
        <strain evidence="3 4">DSM 43926</strain>
    </source>
</reference>
<gene>
    <name evidence="3" type="ORF">ETD86_54550</name>
</gene>
<feature type="chain" id="PRO_5038689181" evidence="2">
    <location>
        <begin position="25"/>
        <end position="198"/>
    </location>
</feature>
<keyword evidence="1" id="KW-0812">Transmembrane</keyword>
<comment type="caution">
    <text evidence="3">The sequence shown here is derived from an EMBL/GenBank/DDBJ whole genome shotgun (WGS) entry which is preliminary data.</text>
</comment>
<dbReference type="AlphaFoldDB" id="A0A5S4EUD5"/>
<feature type="signal peptide" evidence="2">
    <location>
        <begin position="1"/>
        <end position="24"/>
    </location>
</feature>
<evidence type="ECO:0000313" key="4">
    <source>
        <dbReference type="Proteomes" id="UP000309128"/>
    </source>
</evidence>
<dbReference type="EMBL" id="VCKY01000561">
    <property type="protein sequence ID" value="TMR01084.1"/>
    <property type="molecule type" value="Genomic_DNA"/>
</dbReference>
<accession>A0A5S4EUD5</accession>
<evidence type="ECO:0000256" key="2">
    <source>
        <dbReference type="SAM" id="SignalP"/>
    </source>
</evidence>
<dbReference type="Proteomes" id="UP000309128">
    <property type="component" value="Unassembled WGS sequence"/>
</dbReference>